<dbReference type="NCBIfam" id="TIGR01352">
    <property type="entry name" value="tonB_Cterm"/>
    <property type="match status" value="1"/>
</dbReference>
<sequence>MLLPIPPCSVPRLPAALSLLAAVLLAGCAPATVVQTNHASDYVARPGRIYVATGAGMGWGSEFSQAFQQKFQEIVGACGNTAGFVELSGLELDQRTPVQRAADFRADTLLTIAHGGGVVMMGGGNRISIHYLATLGAMQGHRPVWRGSFDFGRGGTVIPLAERGAVFAVDLTNGLIRDHMLPGCREIALGQGSRLEGAGAGTAGRAAPSQTEAPVASVASLAAAPAAAKAPPPATGQASLQDLDGLLPAAGAAAAPMPAAGTGTSSARAFADAVRRRVRPNVRVDAEIAGNPAAVVMVELRGDGSLLQSRLVQSSGDARWDTAVMRAVALSAPFPLPDDGRLPTRFTITFRPKD</sequence>
<reference evidence="6 7" key="1">
    <citation type="submission" date="2016-10" db="EMBL/GenBank/DDBJ databases">
        <title>Complete genome sequences of three Cupriavidus strains isolated from various Malaysian environments.</title>
        <authorList>
            <person name="Abdullah A.A.-A."/>
            <person name="Shafie N.A.H."/>
            <person name="Lau N.S."/>
        </authorList>
    </citation>
    <scope>NUCLEOTIDE SEQUENCE [LARGE SCALE GENOMIC DNA]</scope>
    <source>
        <strain evidence="6 7">USMAA1020</strain>
    </source>
</reference>
<dbReference type="Pfam" id="PF13103">
    <property type="entry name" value="TonB_2"/>
    <property type="match status" value="1"/>
</dbReference>
<evidence type="ECO:0000256" key="1">
    <source>
        <dbReference type="ARBA" id="ARBA00004167"/>
    </source>
</evidence>
<protein>
    <submittedName>
        <fullName evidence="6">Protein TolA</fullName>
    </submittedName>
</protein>
<feature type="signal peptide" evidence="5">
    <location>
        <begin position="1"/>
        <end position="31"/>
    </location>
</feature>
<evidence type="ECO:0000256" key="5">
    <source>
        <dbReference type="SAM" id="SignalP"/>
    </source>
</evidence>
<evidence type="ECO:0000256" key="3">
    <source>
        <dbReference type="ARBA" id="ARBA00022989"/>
    </source>
</evidence>
<feature type="chain" id="PRO_5045986060" evidence="5">
    <location>
        <begin position="32"/>
        <end position="354"/>
    </location>
</feature>
<evidence type="ECO:0000256" key="4">
    <source>
        <dbReference type="ARBA" id="ARBA00023136"/>
    </source>
</evidence>
<keyword evidence="3" id="KW-1133">Transmembrane helix</keyword>
<evidence type="ECO:0000313" key="6">
    <source>
        <dbReference type="EMBL" id="AOZ10558.1"/>
    </source>
</evidence>
<organism evidence="6 7">
    <name type="scientific">Cupriavidus malaysiensis</name>
    <dbReference type="NCBI Taxonomy" id="367825"/>
    <lineage>
        <taxon>Bacteria</taxon>
        <taxon>Pseudomonadati</taxon>
        <taxon>Pseudomonadota</taxon>
        <taxon>Betaproteobacteria</taxon>
        <taxon>Burkholderiales</taxon>
        <taxon>Burkholderiaceae</taxon>
        <taxon>Cupriavidus</taxon>
    </lineage>
</organism>
<dbReference type="InterPro" id="IPR014161">
    <property type="entry name" value="Tol-Pal_TolA"/>
</dbReference>
<name>A0ABN4TTJ3_9BURK</name>
<proteinExistence type="predicted"/>
<gene>
    <name evidence="6" type="ORF">BKK80_33970</name>
</gene>
<dbReference type="EMBL" id="CP017755">
    <property type="protein sequence ID" value="AOZ10558.1"/>
    <property type="molecule type" value="Genomic_DNA"/>
</dbReference>
<keyword evidence="5" id="KW-0732">Signal</keyword>
<dbReference type="NCBIfam" id="TIGR02794">
    <property type="entry name" value="tolA_full"/>
    <property type="match status" value="1"/>
</dbReference>
<comment type="subcellular location">
    <subcellularLocation>
        <location evidence="1">Membrane</location>
        <topology evidence="1">Single-pass membrane protein</topology>
    </subcellularLocation>
</comment>
<evidence type="ECO:0000256" key="2">
    <source>
        <dbReference type="ARBA" id="ARBA00022692"/>
    </source>
</evidence>
<keyword evidence="2" id="KW-0812">Transmembrane</keyword>
<dbReference type="Gene3D" id="3.30.1150.10">
    <property type="match status" value="1"/>
</dbReference>
<dbReference type="InterPro" id="IPR006260">
    <property type="entry name" value="TonB/TolA_C"/>
</dbReference>
<dbReference type="Proteomes" id="UP000177515">
    <property type="component" value="Chromosome 2"/>
</dbReference>
<dbReference type="RefSeq" id="WP_071073044.1">
    <property type="nucleotide sequence ID" value="NZ_CP017755.1"/>
</dbReference>
<keyword evidence="7" id="KW-1185">Reference proteome</keyword>
<evidence type="ECO:0000313" key="7">
    <source>
        <dbReference type="Proteomes" id="UP000177515"/>
    </source>
</evidence>
<accession>A0ABN4TTJ3</accession>
<keyword evidence="4" id="KW-0472">Membrane</keyword>
<dbReference type="SUPFAM" id="SSF74653">
    <property type="entry name" value="TolA/TonB C-terminal domain"/>
    <property type="match status" value="1"/>
</dbReference>